<comment type="similarity">
    <text evidence="3 15">Belongs to the peptidase M14 family.</text>
</comment>
<dbReference type="FunFam" id="3.40.630.10:FF:000040">
    <property type="entry name" value="zinc carboxypeptidase"/>
    <property type="match status" value="1"/>
</dbReference>
<comment type="caution">
    <text evidence="18">The sequence shown here is derived from an EMBL/GenBank/DDBJ whole genome shotgun (WGS) entry which is preliminary data.</text>
</comment>
<name>A0AAN9VIY5_9ORTH</name>
<evidence type="ECO:0000256" key="8">
    <source>
        <dbReference type="ARBA" id="ARBA00022729"/>
    </source>
</evidence>
<proteinExistence type="inferred from homology"/>
<keyword evidence="4" id="KW-0964">Secreted</keyword>
<feature type="domain" description="Peptidase M14" evidence="17">
    <location>
        <begin position="114"/>
        <end position="405"/>
    </location>
</feature>
<evidence type="ECO:0000256" key="7">
    <source>
        <dbReference type="ARBA" id="ARBA00022723"/>
    </source>
</evidence>
<dbReference type="InterPro" id="IPR000834">
    <property type="entry name" value="Peptidase_M14"/>
</dbReference>
<dbReference type="FunFam" id="3.30.70.340:FF:000002">
    <property type="entry name" value="Carboxypeptidase A"/>
    <property type="match status" value="1"/>
</dbReference>
<evidence type="ECO:0000313" key="19">
    <source>
        <dbReference type="Proteomes" id="UP001378592"/>
    </source>
</evidence>
<dbReference type="Proteomes" id="UP001378592">
    <property type="component" value="Unassembled WGS sequence"/>
</dbReference>
<dbReference type="Gene3D" id="3.30.70.340">
    <property type="entry name" value="Metallocarboxypeptidase-like"/>
    <property type="match status" value="1"/>
</dbReference>
<evidence type="ECO:0000256" key="1">
    <source>
        <dbReference type="ARBA" id="ARBA00001947"/>
    </source>
</evidence>
<keyword evidence="7" id="KW-0479">Metal-binding</keyword>
<dbReference type="GO" id="GO:0005615">
    <property type="term" value="C:extracellular space"/>
    <property type="evidence" value="ECO:0007669"/>
    <property type="project" value="TreeGrafter"/>
</dbReference>
<keyword evidence="10" id="KW-0862">Zinc</keyword>
<evidence type="ECO:0000256" key="4">
    <source>
        <dbReference type="ARBA" id="ARBA00022525"/>
    </source>
</evidence>
<keyword evidence="19" id="KW-1185">Reference proteome</keyword>
<feature type="active site" description="Proton donor/acceptor" evidence="15">
    <location>
        <position position="371"/>
    </location>
</feature>
<dbReference type="SUPFAM" id="SSF54897">
    <property type="entry name" value="Protease propeptides/inhibitors"/>
    <property type="match status" value="1"/>
</dbReference>
<dbReference type="InterPro" id="IPR036990">
    <property type="entry name" value="M14A-like_propep"/>
</dbReference>
<dbReference type="PANTHER" id="PTHR11705:SF153">
    <property type="entry name" value="ZINC CARBOXYPEPTIDASE A 1-LIKE PROTEIN"/>
    <property type="match status" value="1"/>
</dbReference>
<dbReference type="Pfam" id="PF02244">
    <property type="entry name" value="Propep_M14"/>
    <property type="match status" value="1"/>
</dbReference>
<gene>
    <name evidence="18" type="ORF">R5R35_002500</name>
</gene>
<dbReference type="PROSITE" id="PS00132">
    <property type="entry name" value="CARBOXYPEPT_ZN_1"/>
    <property type="match status" value="1"/>
</dbReference>
<dbReference type="PROSITE" id="PS52035">
    <property type="entry name" value="PEPTIDASE_M14"/>
    <property type="match status" value="1"/>
</dbReference>
<organism evidence="18 19">
    <name type="scientific">Gryllus longicercus</name>
    <dbReference type="NCBI Taxonomy" id="2509291"/>
    <lineage>
        <taxon>Eukaryota</taxon>
        <taxon>Metazoa</taxon>
        <taxon>Ecdysozoa</taxon>
        <taxon>Arthropoda</taxon>
        <taxon>Hexapoda</taxon>
        <taxon>Insecta</taxon>
        <taxon>Pterygota</taxon>
        <taxon>Neoptera</taxon>
        <taxon>Polyneoptera</taxon>
        <taxon>Orthoptera</taxon>
        <taxon>Ensifera</taxon>
        <taxon>Gryllidea</taxon>
        <taxon>Grylloidea</taxon>
        <taxon>Gryllidae</taxon>
        <taxon>Gryllinae</taxon>
        <taxon>Gryllus</taxon>
    </lineage>
</organism>
<dbReference type="SUPFAM" id="SSF53187">
    <property type="entry name" value="Zn-dependent exopeptidases"/>
    <property type="match status" value="1"/>
</dbReference>
<reference evidence="18 19" key="1">
    <citation type="submission" date="2024-03" db="EMBL/GenBank/DDBJ databases">
        <title>The genome assembly and annotation of the cricket Gryllus longicercus Weissman &amp; Gray.</title>
        <authorList>
            <person name="Szrajer S."/>
            <person name="Gray D."/>
            <person name="Ylla G."/>
        </authorList>
    </citation>
    <scope>NUCLEOTIDE SEQUENCE [LARGE SCALE GENOMIC DNA]</scope>
    <source>
        <strain evidence="18">DAG 2021-001</strain>
        <tissue evidence="18">Whole body minus gut</tissue>
    </source>
</reference>
<evidence type="ECO:0000256" key="12">
    <source>
        <dbReference type="ARBA" id="ARBA00023157"/>
    </source>
</evidence>
<dbReference type="PROSITE" id="PS51257">
    <property type="entry name" value="PROKAR_LIPOPROTEIN"/>
    <property type="match status" value="1"/>
</dbReference>
<evidence type="ECO:0000256" key="10">
    <source>
        <dbReference type="ARBA" id="ARBA00022833"/>
    </source>
</evidence>
<dbReference type="Gene3D" id="3.40.630.10">
    <property type="entry name" value="Zn peptidases"/>
    <property type="match status" value="1"/>
</dbReference>
<dbReference type="EMBL" id="JAZDUA010000230">
    <property type="protein sequence ID" value="KAK7863437.1"/>
    <property type="molecule type" value="Genomic_DNA"/>
</dbReference>
<dbReference type="SMART" id="SM00631">
    <property type="entry name" value="Zn_pept"/>
    <property type="match status" value="1"/>
</dbReference>
<dbReference type="PRINTS" id="PR00765">
    <property type="entry name" value="CRBOXYPTASEA"/>
</dbReference>
<dbReference type="CDD" id="cd03860">
    <property type="entry name" value="M14_CP_A-B_like"/>
    <property type="match status" value="1"/>
</dbReference>
<keyword evidence="6" id="KW-0645">Protease</keyword>
<comment type="cofactor">
    <cofactor evidence="1">
        <name>Zn(2+)</name>
        <dbReference type="ChEBI" id="CHEBI:29105"/>
    </cofactor>
</comment>
<dbReference type="PANTHER" id="PTHR11705">
    <property type="entry name" value="PROTEASE FAMILY M14 CARBOXYPEPTIDASE A,B"/>
    <property type="match status" value="1"/>
</dbReference>
<accession>A0AAN9VIY5</accession>
<keyword evidence="12" id="KW-1015">Disulfide bond</keyword>
<keyword evidence="11" id="KW-0482">Metalloprotease</keyword>
<dbReference type="InterPro" id="IPR057246">
    <property type="entry name" value="CARBOXYPEPT_ZN_1"/>
</dbReference>
<evidence type="ECO:0000256" key="2">
    <source>
        <dbReference type="ARBA" id="ARBA00004613"/>
    </source>
</evidence>
<protein>
    <recommendedName>
        <fullName evidence="14">Zinc carboxypeptidase A 1</fullName>
    </recommendedName>
</protein>
<dbReference type="InterPro" id="IPR003146">
    <property type="entry name" value="M14A_act_pep"/>
</dbReference>
<sequence>MIRYLLLLALAGAACAEKARFDNYRVHSVLPESEHHLRFLRELEENNDFLFWNDVRAVNASVHIMVPPHKTAQFQEIVDFVGLKSEIYINDVQKLIDAENNNPAARSGIFGWNAYYRLNDIYNWLDSLEAQYPGVVSVVVGGTTYEGREIRGVKVSYKAGNPGVFVEGGIHAREWISPATVTYILNQLLTSQDPAIRDIAENYDWYIFPSFNPDGYEYTHTTNRLWRKTRSRSSSLCYGADPNRNWGFHWMDGGASSSACSETYAGSSAFSEIEARSLSQYISTIADKLSVYLSFHSYSQYLLIPYGFSNAHISNYDTLMDIGKKAINSLSQRYGTKYVVGNIVDVIYVASGGSMDWVRGEYGTPITYTYELRDTGRNGFVLPAEQIIPTGEETLDSVLTILQEARSVI</sequence>
<feature type="signal peptide" evidence="16">
    <location>
        <begin position="1"/>
        <end position="16"/>
    </location>
</feature>
<evidence type="ECO:0000256" key="3">
    <source>
        <dbReference type="ARBA" id="ARBA00005988"/>
    </source>
</evidence>
<evidence type="ECO:0000256" key="11">
    <source>
        <dbReference type="ARBA" id="ARBA00023049"/>
    </source>
</evidence>
<evidence type="ECO:0000256" key="9">
    <source>
        <dbReference type="ARBA" id="ARBA00022801"/>
    </source>
</evidence>
<evidence type="ECO:0000256" key="16">
    <source>
        <dbReference type="SAM" id="SignalP"/>
    </source>
</evidence>
<comment type="subcellular location">
    <subcellularLocation>
        <location evidence="2">Secreted</location>
    </subcellularLocation>
</comment>
<feature type="chain" id="PRO_5042904967" description="Zinc carboxypeptidase A 1" evidence="16">
    <location>
        <begin position="17"/>
        <end position="409"/>
    </location>
</feature>
<evidence type="ECO:0000256" key="14">
    <source>
        <dbReference type="ARBA" id="ARBA00069039"/>
    </source>
</evidence>
<keyword evidence="5" id="KW-0121">Carboxypeptidase</keyword>
<dbReference type="GO" id="GO:0004181">
    <property type="term" value="F:metallocarboxypeptidase activity"/>
    <property type="evidence" value="ECO:0007669"/>
    <property type="project" value="InterPro"/>
</dbReference>
<dbReference type="AlphaFoldDB" id="A0AAN9VIY5"/>
<dbReference type="GO" id="GO:0006508">
    <property type="term" value="P:proteolysis"/>
    <property type="evidence" value="ECO:0007669"/>
    <property type="project" value="UniProtKB-KW"/>
</dbReference>
<dbReference type="Pfam" id="PF00246">
    <property type="entry name" value="Peptidase_M14"/>
    <property type="match status" value="1"/>
</dbReference>
<evidence type="ECO:0000256" key="13">
    <source>
        <dbReference type="ARBA" id="ARBA00057299"/>
    </source>
</evidence>
<evidence type="ECO:0000313" key="18">
    <source>
        <dbReference type="EMBL" id="KAK7863437.1"/>
    </source>
</evidence>
<keyword evidence="9" id="KW-0378">Hydrolase</keyword>
<evidence type="ECO:0000256" key="6">
    <source>
        <dbReference type="ARBA" id="ARBA00022670"/>
    </source>
</evidence>
<keyword evidence="8 16" id="KW-0732">Signal</keyword>
<comment type="function">
    <text evidence="13">Involved in the digestion of the blood meal.</text>
</comment>
<evidence type="ECO:0000256" key="15">
    <source>
        <dbReference type="PROSITE-ProRule" id="PRU01379"/>
    </source>
</evidence>
<evidence type="ECO:0000259" key="17">
    <source>
        <dbReference type="PROSITE" id="PS52035"/>
    </source>
</evidence>
<dbReference type="GO" id="GO:0008270">
    <property type="term" value="F:zinc ion binding"/>
    <property type="evidence" value="ECO:0007669"/>
    <property type="project" value="InterPro"/>
</dbReference>
<evidence type="ECO:0000256" key="5">
    <source>
        <dbReference type="ARBA" id="ARBA00022645"/>
    </source>
</evidence>